<dbReference type="Proteomes" id="UP000054516">
    <property type="component" value="Unassembled WGS sequence"/>
</dbReference>
<proteinExistence type="predicted"/>
<dbReference type="AlphaFoldDB" id="A0A1S8A9V9"/>
<reference evidence="1" key="1">
    <citation type="submission" date="2016-03" db="EMBL/GenBank/DDBJ databases">
        <title>Draft genome sequence of Rosellinia necatrix.</title>
        <authorList>
            <person name="Kanematsu S."/>
        </authorList>
    </citation>
    <scope>NUCLEOTIDE SEQUENCE [LARGE SCALE GENOMIC DNA]</scope>
    <source>
        <strain evidence="1">W97</strain>
    </source>
</reference>
<accession>A0A1S8A9V9</accession>
<sequence length="72" mass="8398">MKPEPLGRREREHHARHEPCFQSSAWDMGYGLLSFPRTAAYHTTGPAIYQTFMSRRLRLNRDAPLRQDITGL</sequence>
<protein>
    <submittedName>
        <fullName evidence="1">Uncharacterized protein</fullName>
    </submittedName>
</protein>
<keyword evidence="2" id="KW-1185">Reference proteome</keyword>
<gene>
    <name evidence="1" type="ORF">SAMD00023353_5400550</name>
</gene>
<dbReference type="EMBL" id="DF977499">
    <property type="protein sequence ID" value="GAW26894.1"/>
    <property type="molecule type" value="Genomic_DNA"/>
</dbReference>
<organism evidence="1">
    <name type="scientific">Rosellinia necatrix</name>
    <name type="common">White root-rot fungus</name>
    <dbReference type="NCBI Taxonomy" id="77044"/>
    <lineage>
        <taxon>Eukaryota</taxon>
        <taxon>Fungi</taxon>
        <taxon>Dikarya</taxon>
        <taxon>Ascomycota</taxon>
        <taxon>Pezizomycotina</taxon>
        <taxon>Sordariomycetes</taxon>
        <taxon>Xylariomycetidae</taxon>
        <taxon>Xylariales</taxon>
        <taxon>Xylariaceae</taxon>
        <taxon>Rosellinia</taxon>
    </lineage>
</organism>
<name>A0A1S8A9V9_ROSNE</name>
<evidence type="ECO:0000313" key="2">
    <source>
        <dbReference type="Proteomes" id="UP000054516"/>
    </source>
</evidence>
<evidence type="ECO:0000313" key="1">
    <source>
        <dbReference type="EMBL" id="GAW26894.1"/>
    </source>
</evidence>